<dbReference type="InterPro" id="IPR010920">
    <property type="entry name" value="LSM_dom_sf"/>
</dbReference>
<dbReference type="KEGG" id="cre:CHLRE_16g662300v5"/>
<dbReference type="InterPro" id="IPR001163">
    <property type="entry name" value="Sm_dom_euk/arc"/>
</dbReference>
<sequence>MADDGETATVKEPLDLIRLSLDERIYVKLRGERELRGRLHAYDQHLNMILGEVEETLTTVEIDDETYEEIIKTQKRVIPFLFVRGDGIILVSPPLRS</sequence>
<evidence type="ECO:0000256" key="8">
    <source>
        <dbReference type="ARBA" id="ARBA00023274"/>
    </source>
</evidence>
<dbReference type="GO" id="GO:0071011">
    <property type="term" value="C:precatalytic spliceosome"/>
    <property type="evidence" value="ECO:0000318"/>
    <property type="project" value="GO_Central"/>
</dbReference>
<evidence type="ECO:0000259" key="10">
    <source>
        <dbReference type="PROSITE" id="PS52002"/>
    </source>
</evidence>
<evidence type="ECO:0000256" key="9">
    <source>
        <dbReference type="ARBA" id="ARBA00054684"/>
    </source>
</evidence>
<dbReference type="CDD" id="cd01730">
    <property type="entry name" value="LSm3"/>
    <property type="match status" value="1"/>
</dbReference>
<dbReference type="GO" id="GO:0003723">
    <property type="term" value="F:RNA binding"/>
    <property type="evidence" value="ECO:0000318"/>
    <property type="project" value="GO_Central"/>
</dbReference>
<reference evidence="11 12" key="1">
    <citation type="journal article" date="2007" name="Science">
        <title>The Chlamydomonas genome reveals the evolution of key animal and plant functions.</title>
        <authorList>
            <person name="Merchant S.S."/>
            <person name="Prochnik S.E."/>
            <person name="Vallon O."/>
            <person name="Harris E.H."/>
            <person name="Karpowicz S.J."/>
            <person name="Witman G.B."/>
            <person name="Terry A."/>
            <person name="Salamov A."/>
            <person name="Fritz-Laylin L.K."/>
            <person name="Marechal-Drouard L."/>
            <person name="Marshall W.F."/>
            <person name="Qu L.H."/>
            <person name="Nelson D.R."/>
            <person name="Sanderfoot A.A."/>
            <person name="Spalding M.H."/>
            <person name="Kapitonov V.V."/>
            <person name="Ren Q."/>
            <person name="Ferris P."/>
            <person name="Lindquist E."/>
            <person name="Shapiro H."/>
            <person name="Lucas S.M."/>
            <person name="Grimwood J."/>
            <person name="Schmutz J."/>
            <person name="Cardol P."/>
            <person name="Cerutti H."/>
            <person name="Chanfreau G."/>
            <person name="Chen C.L."/>
            <person name="Cognat V."/>
            <person name="Croft M.T."/>
            <person name="Dent R."/>
            <person name="Dutcher S."/>
            <person name="Fernandez E."/>
            <person name="Fukuzawa H."/>
            <person name="Gonzalez-Ballester D."/>
            <person name="Gonzalez-Halphen D."/>
            <person name="Hallmann A."/>
            <person name="Hanikenne M."/>
            <person name="Hippler M."/>
            <person name="Inwood W."/>
            <person name="Jabbari K."/>
            <person name="Kalanon M."/>
            <person name="Kuras R."/>
            <person name="Lefebvre P.A."/>
            <person name="Lemaire S.D."/>
            <person name="Lobanov A.V."/>
            <person name="Lohr M."/>
            <person name="Manuell A."/>
            <person name="Meier I."/>
            <person name="Mets L."/>
            <person name="Mittag M."/>
            <person name="Mittelmeier T."/>
            <person name="Moroney J.V."/>
            <person name="Moseley J."/>
            <person name="Napoli C."/>
            <person name="Nedelcu A.M."/>
            <person name="Niyogi K."/>
            <person name="Novoselov S.V."/>
            <person name="Paulsen I.T."/>
            <person name="Pazour G."/>
            <person name="Purton S."/>
            <person name="Ral J.P."/>
            <person name="Riano-Pachon D.M."/>
            <person name="Riekhof W."/>
            <person name="Rymarquis L."/>
            <person name="Schroda M."/>
            <person name="Stern D."/>
            <person name="Umen J."/>
            <person name="Willows R."/>
            <person name="Wilson N."/>
            <person name="Zimmer S.L."/>
            <person name="Allmer J."/>
            <person name="Balk J."/>
            <person name="Bisova K."/>
            <person name="Chen C.J."/>
            <person name="Elias M."/>
            <person name="Gendler K."/>
            <person name="Hauser C."/>
            <person name="Lamb M.R."/>
            <person name="Ledford H."/>
            <person name="Long J.C."/>
            <person name="Minagawa J."/>
            <person name="Page M.D."/>
            <person name="Pan J."/>
            <person name="Pootakham W."/>
            <person name="Roje S."/>
            <person name="Rose A."/>
            <person name="Stahlberg E."/>
            <person name="Terauchi A.M."/>
            <person name="Yang P."/>
            <person name="Ball S."/>
            <person name="Bowler C."/>
            <person name="Dieckmann C.L."/>
            <person name="Gladyshev V.N."/>
            <person name="Green P."/>
            <person name="Jorgensen R."/>
            <person name="Mayfield S."/>
            <person name="Mueller-Roeber B."/>
            <person name="Rajamani S."/>
            <person name="Sayre R.T."/>
            <person name="Brokstein P."/>
            <person name="Dubchak I."/>
            <person name="Goodstein D."/>
            <person name="Hornick L."/>
            <person name="Huang Y.W."/>
            <person name="Jhaveri J."/>
            <person name="Luo Y."/>
            <person name="Martinez D."/>
            <person name="Ngau W.C."/>
            <person name="Otillar B."/>
            <person name="Poliakov A."/>
            <person name="Porter A."/>
            <person name="Szajkowski L."/>
            <person name="Werner G."/>
            <person name="Zhou K."/>
            <person name="Grigoriev I.V."/>
            <person name="Rokhsar D.S."/>
            <person name="Grossman A.R."/>
        </authorList>
    </citation>
    <scope>NUCLEOTIDE SEQUENCE [LARGE SCALE GENOMIC DNA]</scope>
    <source>
        <strain evidence="12">CC-503</strain>
    </source>
</reference>
<dbReference type="SUPFAM" id="SSF50182">
    <property type="entry name" value="Sm-like ribonucleoproteins"/>
    <property type="match status" value="1"/>
</dbReference>
<dbReference type="GO" id="GO:0000398">
    <property type="term" value="P:mRNA splicing, via spliceosome"/>
    <property type="evidence" value="ECO:0000318"/>
    <property type="project" value="GO_Central"/>
</dbReference>
<dbReference type="InParanoid" id="A8J8R7"/>
<evidence type="ECO:0000256" key="3">
    <source>
        <dbReference type="ARBA" id="ARBA00022664"/>
    </source>
</evidence>
<accession>A8J8R7</accession>
<gene>
    <name evidence="11" type="ORF">CHLRE_16g662300v5</name>
</gene>
<dbReference type="OMA" id="NFEEMHK"/>
<dbReference type="OrthoDB" id="29543at2759"/>
<dbReference type="GeneID" id="5723508"/>
<dbReference type="InterPro" id="IPR047575">
    <property type="entry name" value="Sm"/>
</dbReference>
<protein>
    <recommendedName>
        <fullName evidence="10">Sm domain-containing protein</fullName>
    </recommendedName>
</protein>
<keyword evidence="6" id="KW-0508">mRNA splicing</keyword>
<dbReference type="GO" id="GO:0046540">
    <property type="term" value="C:U4/U6 x U5 tri-snRNP complex"/>
    <property type="evidence" value="ECO:0000318"/>
    <property type="project" value="GO_Central"/>
</dbReference>
<evidence type="ECO:0000256" key="6">
    <source>
        <dbReference type="ARBA" id="ARBA00023187"/>
    </source>
</evidence>
<evidence type="ECO:0000256" key="2">
    <source>
        <dbReference type="ARBA" id="ARBA00006850"/>
    </source>
</evidence>
<keyword evidence="5" id="KW-0694">RNA-binding</keyword>
<dbReference type="PANTHER" id="PTHR13110">
    <property type="entry name" value="U6 SNRNA-ASSOCIATED SM-LIKE PROTEIN LSM3"/>
    <property type="match status" value="1"/>
</dbReference>
<dbReference type="HOGENOM" id="CLU_076902_5_1_1"/>
<evidence type="ECO:0000256" key="7">
    <source>
        <dbReference type="ARBA" id="ARBA00023242"/>
    </source>
</evidence>
<keyword evidence="7" id="KW-0539">Nucleus</keyword>
<keyword evidence="4" id="KW-0747">Spliceosome</keyword>
<dbReference type="FunFam" id="2.30.30.100:FF:000007">
    <property type="entry name" value="U6 snRNA-associated Sm-like protein LSm3"/>
    <property type="match status" value="1"/>
</dbReference>
<dbReference type="GO" id="GO:0005688">
    <property type="term" value="C:U6 snRNP"/>
    <property type="evidence" value="ECO:0000318"/>
    <property type="project" value="GO_Central"/>
</dbReference>
<evidence type="ECO:0000313" key="12">
    <source>
        <dbReference type="Proteomes" id="UP000006906"/>
    </source>
</evidence>
<dbReference type="AlphaFoldDB" id="A8J8R7"/>
<comment type="subcellular location">
    <subcellularLocation>
        <location evidence="1">Nucleus</location>
    </subcellularLocation>
</comment>
<comment type="function">
    <text evidence="9">Component of LSM protein complexes, which are involved in RNA processing. Component of the cytoplasmic LSM1-LSM7 complex which is involved in mRNA degradation by promoting decapping and leading to accurate 5'-3' mRNA decay. The cytoplasmic LSM1-LSM7 complex regulates developmental gene expression by the decapping of specific development-related transcripts. Component of the nuclear LSM2-LSM8 complex which is involved splicing nuclear mRNAs. LSM2-LSM8 binds directly to the U6 small nuclear RNAs (snRNAs) and is essential for accurate splicing of selected development-related mRNAs through the stabilization of the spliceosomal U6 snRNA. Plays a critical role in the regulation of development-related gene expression.</text>
</comment>
<dbReference type="PROSITE" id="PS52002">
    <property type="entry name" value="SM"/>
    <property type="match status" value="1"/>
</dbReference>
<proteinExistence type="inferred from homology"/>
<dbReference type="GO" id="GO:0000932">
    <property type="term" value="C:P-body"/>
    <property type="evidence" value="ECO:0000318"/>
    <property type="project" value="GO_Central"/>
</dbReference>
<dbReference type="PaxDb" id="3055-EDO99761"/>
<dbReference type="FunCoup" id="A8J8R7">
    <property type="interactions" value="1879"/>
</dbReference>
<organism evidence="11 12">
    <name type="scientific">Chlamydomonas reinhardtii</name>
    <name type="common">Chlamydomonas smithii</name>
    <dbReference type="NCBI Taxonomy" id="3055"/>
    <lineage>
        <taxon>Eukaryota</taxon>
        <taxon>Viridiplantae</taxon>
        <taxon>Chlorophyta</taxon>
        <taxon>core chlorophytes</taxon>
        <taxon>Chlorophyceae</taxon>
        <taxon>CS clade</taxon>
        <taxon>Chlamydomonadales</taxon>
        <taxon>Chlamydomonadaceae</taxon>
        <taxon>Chlamydomonas</taxon>
    </lineage>
</organism>
<dbReference type="Gene3D" id="2.30.30.100">
    <property type="match status" value="1"/>
</dbReference>
<dbReference type="SMART" id="SM00651">
    <property type="entry name" value="Sm"/>
    <property type="match status" value="1"/>
</dbReference>
<dbReference type="eggNOG" id="KOG3460">
    <property type="taxonomic scope" value="Eukaryota"/>
</dbReference>
<dbReference type="Proteomes" id="UP000006906">
    <property type="component" value="Chromosome 16"/>
</dbReference>
<keyword evidence="3" id="KW-0507">mRNA processing</keyword>
<dbReference type="STRING" id="3055.A8J8R7"/>
<dbReference type="InterPro" id="IPR034105">
    <property type="entry name" value="Lsm3"/>
</dbReference>
<dbReference type="GO" id="GO:0033962">
    <property type="term" value="P:P-body assembly"/>
    <property type="evidence" value="ECO:0000318"/>
    <property type="project" value="GO_Central"/>
</dbReference>
<dbReference type="GO" id="GO:0071013">
    <property type="term" value="C:catalytic step 2 spliceosome"/>
    <property type="evidence" value="ECO:0000318"/>
    <property type="project" value="GO_Central"/>
</dbReference>
<dbReference type="Gramene" id="PNW71631">
    <property type="protein sequence ID" value="PNW71631"/>
    <property type="gene ID" value="CHLRE_16g662300v5"/>
</dbReference>
<evidence type="ECO:0000313" key="11">
    <source>
        <dbReference type="EMBL" id="PNW71631.1"/>
    </source>
</evidence>
<dbReference type="Pfam" id="PF01423">
    <property type="entry name" value="LSM"/>
    <property type="match status" value="1"/>
</dbReference>
<evidence type="ECO:0000256" key="5">
    <source>
        <dbReference type="ARBA" id="ARBA00022884"/>
    </source>
</evidence>
<dbReference type="RefSeq" id="XP_042915652.1">
    <property type="nucleotide sequence ID" value="XM_043071010.1"/>
</dbReference>
<evidence type="ECO:0000256" key="4">
    <source>
        <dbReference type="ARBA" id="ARBA00022728"/>
    </source>
</evidence>
<comment type="similarity">
    <text evidence="2">Belongs to the snRNP Sm proteins family.</text>
</comment>
<name>A8J8R7_CHLRE</name>
<evidence type="ECO:0000256" key="1">
    <source>
        <dbReference type="ARBA" id="ARBA00004123"/>
    </source>
</evidence>
<keyword evidence="12" id="KW-1185">Reference proteome</keyword>
<dbReference type="GO" id="GO:0120115">
    <property type="term" value="C:Lsm2-8 complex"/>
    <property type="evidence" value="ECO:0007669"/>
    <property type="project" value="UniProtKB-ARBA"/>
</dbReference>
<dbReference type="InterPro" id="IPR040002">
    <property type="entry name" value="Sm-like_LSM3"/>
</dbReference>
<dbReference type="EMBL" id="CM008977">
    <property type="protein sequence ID" value="PNW71631.1"/>
    <property type="molecule type" value="Genomic_DNA"/>
</dbReference>
<dbReference type="GO" id="GO:1990726">
    <property type="term" value="C:Lsm1-7-Pat1 complex"/>
    <property type="evidence" value="ECO:0000318"/>
    <property type="project" value="GO_Central"/>
</dbReference>
<keyword evidence="8" id="KW-0687">Ribonucleoprotein</keyword>
<feature type="domain" description="Sm" evidence="10">
    <location>
        <begin position="12"/>
        <end position="97"/>
    </location>
</feature>